<dbReference type="OrthoDB" id="10252437at2759"/>
<dbReference type="EMBL" id="KI545985">
    <property type="protein sequence ID" value="EST48436.1"/>
    <property type="molecule type" value="Genomic_DNA"/>
</dbReference>
<evidence type="ECO:0000313" key="3">
    <source>
        <dbReference type="EMBL" id="KAH0570282.1"/>
    </source>
</evidence>
<reference evidence="3" key="2">
    <citation type="submission" date="2020-12" db="EMBL/GenBank/DDBJ databases">
        <title>New Spironucleus salmonicida genome in near-complete chromosomes.</title>
        <authorList>
            <person name="Xu F."/>
            <person name="Kurt Z."/>
            <person name="Jimenez-Gonzalez A."/>
            <person name="Astvaldsson A."/>
            <person name="Andersson J.O."/>
            <person name="Svard S.G."/>
        </authorList>
    </citation>
    <scope>NUCLEOTIDE SEQUENCE</scope>
    <source>
        <strain evidence="3">ATCC 50377</strain>
    </source>
</reference>
<organism evidence="2">
    <name type="scientific">Spironucleus salmonicida</name>
    <dbReference type="NCBI Taxonomy" id="348837"/>
    <lineage>
        <taxon>Eukaryota</taxon>
        <taxon>Metamonada</taxon>
        <taxon>Diplomonadida</taxon>
        <taxon>Hexamitidae</taxon>
        <taxon>Hexamitinae</taxon>
        <taxon>Spironucleus</taxon>
    </lineage>
</organism>
<dbReference type="EMBL" id="AUWU02000008">
    <property type="protein sequence ID" value="KAH0570282.1"/>
    <property type="molecule type" value="Genomic_DNA"/>
</dbReference>
<proteinExistence type="predicted"/>
<evidence type="ECO:0000313" key="4">
    <source>
        <dbReference type="Proteomes" id="UP000018208"/>
    </source>
</evidence>
<gene>
    <name evidence="2" type="ORF">SS50377_11386</name>
    <name evidence="3" type="ORF">SS50377_28257</name>
</gene>
<dbReference type="Proteomes" id="UP000018208">
    <property type="component" value="Unassembled WGS sequence"/>
</dbReference>
<protein>
    <submittedName>
        <fullName evidence="2">Uncharacterized protein</fullName>
    </submittedName>
</protein>
<evidence type="ECO:0000256" key="1">
    <source>
        <dbReference type="SAM" id="MobiDB-lite"/>
    </source>
</evidence>
<dbReference type="AlphaFoldDB" id="V6LXJ2"/>
<name>V6LXJ2_9EUKA</name>
<reference evidence="2 3" key="1">
    <citation type="journal article" date="2014" name="PLoS Genet.">
        <title>The Genome of Spironucleus salmonicida Highlights a Fish Pathogen Adapted to Fluctuating Environments.</title>
        <authorList>
            <person name="Xu F."/>
            <person name="Jerlstrom-Hultqvist J."/>
            <person name="Einarsson E."/>
            <person name="Astvaldsson A."/>
            <person name="Svard S.G."/>
            <person name="Andersson J.O."/>
        </authorList>
    </citation>
    <scope>NUCLEOTIDE SEQUENCE</scope>
    <source>
        <strain evidence="3">ATCC 50377</strain>
    </source>
</reference>
<keyword evidence="4" id="KW-1185">Reference proteome</keyword>
<sequence>MSRHQSYQTKISVYTITRESTIDQPAYKISTNYDVVLSANNFKSLTELKNAIKDRTQAGFLHSQFFRVSFKQDFETAGVFLQNSDDVQQAFQQVYKDSFLDLVIVRYTKVQSQQMKSKISQEEFRHLDALMQQKRSYTRKPDGGEEHNSDDEVPPNVGMDRKFLDSFPSLGRTPIRNDYNVDLLNNKQAQYYNLDMLADWNDQVLYEKHNSTIIPPINFPIVSSLEGPYVQISIPARLYSICLQFACIINND</sequence>
<dbReference type="VEuPathDB" id="GiardiaDB:SS50377_28257"/>
<feature type="region of interest" description="Disordered" evidence="1">
    <location>
        <begin position="136"/>
        <end position="157"/>
    </location>
</feature>
<accession>V6LXJ2</accession>
<evidence type="ECO:0000313" key="2">
    <source>
        <dbReference type="EMBL" id="EST48436.1"/>
    </source>
</evidence>